<keyword evidence="2 8" id="KW-0819">tRNA processing</keyword>
<evidence type="ECO:0000256" key="6">
    <source>
        <dbReference type="ARBA" id="ARBA00022801"/>
    </source>
</evidence>
<feature type="binding site" evidence="8">
    <location>
        <position position="67"/>
    </location>
    <ligand>
        <name>Zn(2+)</name>
        <dbReference type="ChEBI" id="CHEBI:29105"/>
        <label>2</label>
        <note>catalytic</note>
    </ligand>
</feature>
<feature type="active site" description="Proton acceptor" evidence="8">
    <location>
        <position position="67"/>
    </location>
</feature>
<comment type="function">
    <text evidence="8">Zinc phosphodiesterase, which displays some tRNA 3'-processing endonuclease activity. Probably involved in tRNA maturation, by removing a 3'-trailer from precursor tRNA.</text>
</comment>
<dbReference type="CDD" id="cd07717">
    <property type="entry name" value="RNaseZ_ZiPD-like_MBL-fold"/>
    <property type="match status" value="1"/>
</dbReference>
<dbReference type="RefSeq" id="WP_036883732.1">
    <property type="nucleotide sequence ID" value="NZ_JQZW01000008.1"/>
</dbReference>
<keyword evidence="10" id="KW-1185">Reference proteome</keyword>
<dbReference type="PANTHER" id="PTHR46018">
    <property type="entry name" value="ZINC PHOSPHODIESTERASE ELAC PROTEIN 1"/>
    <property type="match status" value="1"/>
</dbReference>
<protein>
    <recommendedName>
        <fullName evidence="8">Ribonuclease Z</fullName>
        <shortName evidence="8">RNase Z</shortName>
        <ecNumber evidence="8">3.1.26.11</ecNumber>
    </recommendedName>
    <alternativeName>
        <fullName evidence="8">tRNA 3 endonuclease</fullName>
    </alternativeName>
    <alternativeName>
        <fullName evidence="8">tRNase Z</fullName>
    </alternativeName>
</protein>
<dbReference type="InterPro" id="IPR036866">
    <property type="entry name" value="RibonucZ/Hydroxyglut_hydro"/>
</dbReference>
<dbReference type="PANTHER" id="PTHR46018:SF2">
    <property type="entry name" value="ZINC PHOSPHODIESTERASE ELAC PROTEIN 1"/>
    <property type="match status" value="1"/>
</dbReference>
<sequence>MENFDLHILGCGSALPTTRHNPTSQALHLRGKIYLIDCGEGAQLSIRRAQLQFSKIHSIYISHLHGDHCFGLPGLLSTMALLGRLAALPIYGPWGIKDYVREIEQRFLTDCPFTIEVRECDCRTQSLVHEDASVKVYSIPLSHRIPTIGYLFEEKCAERHLDKPSADFYKVPIAYYQHLLAGKDYITDQGEVISNAYLTKMGRPPRRYAFCSDTKYYPPIIELVRGVDLLYHETTFGDDLLHRAEATAHSTARQAATIAREAGVKKLLIGHYSSRYESSDALLQEAREEFPNTDAAFEGLCINL</sequence>
<feature type="binding site" evidence="8">
    <location>
        <position position="213"/>
    </location>
    <ligand>
        <name>Zn(2+)</name>
        <dbReference type="ChEBI" id="CHEBI:29105"/>
        <label>1</label>
        <note>catalytic</note>
    </ligand>
</feature>
<evidence type="ECO:0000313" key="10">
    <source>
        <dbReference type="Proteomes" id="UP000030134"/>
    </source>
</evidence>
<dbReference type="NCBIfam" id="NF000801">
    <property type="entry name" value="PRK00055.1-3"/>
    <property type="match status" value="1"/>
</dbReference>
<dbReference type="Gene3D" id="3.60.15.10">
    <property type="entry name" value="Ribonuclease Z/Hydroxyacylglutathione hydrolase-like"/>
    <property type="match status" value="1"/>
</dbReference>
<evidence type="ECO:0000256" key="2">
    <source>
        <dbReference type="ARBA" id="ARBA00022694"/>
    </source>
</evidence>
<feature type="binding site" evidence="8">
    <location>
        <position position="143"/>
    </location>
    <ligand>
        <name>Zn(2+)</name>
        <dbReference type="ChEBI" id="CHEBI:29105"/>
        <label>1</label>
        <note>catalytic</note>
    </ligand>
</feature>
<dbReference type="Pfam" id="PF23023">
    <property type="entry name" value="Anti-Pycsar_Apyc1"/>
    <property type="match status" value="1"/>
</dbReference>
<dbReference type="NCBIfam" id="TIGR02651">
    <property type="entry name" value="RNase_Z"/>
    <property type="match status" value="1"/>
</dbReference>
<dbReference type="EC" id="3.1.26.11" evidence="8"/>
<comment type="cofactor">
    <cofactor evidence="8">
        <name>Zn(2+)</name>
        <dbReference type="ChEBI" id="CHEBI:29105"/>
    </cofactor>
    <text evidence="8">Binds 2 Zn(2+) ions.</text>
</comment>
<dbReference type="STRING" id="266762.HQ36_04565"/>
<name>A0A0A2G4J7_9PORP</name>
<comment type="caution">
    <text evidence="9">The sequence shown here is derived from an EMBL/GenBank/DDBJ whole genome shotgun (WGS) entry which is preliminary data.</text>
</comment>
<comment type="subunit">
    <text evidence="1 8">Homodimer.</text>
</comment>
<dbReference type="EMBL" id="JQZW01000008">
    <property type="protein sequence ID" value="KGN98186.1"/>
    <property type="molecule type" value="Genomic_DNA"/>
</dbReference>
<dbReference type="eggNOG" id="COG1234">
    <property type="taxonomic scope" value="Bacteria"/>
</dbReference>
<feature type="binding site" evidence="8">
    <location>
        <position position="213"/>
    </location>
    <ligand>
        <name>Zn(2+)</name>
        <dbReference type="ChEBI" id="CHEBI:29105"/>
        <label>2</label>
        <note>catalytic</note>
    </ligand>
</feature>
<keyword evidence="6 8" id="KW-0378">Hydrolase</keyword>
<keyword evidence="4 8" id="KW-0479">Metal-binding</keyword>
<dbReference type="HAMAP" id="MF_01818">
    <property type="entry name" value="RNase_Z_BN"/>
    <property type="match status" value="1"/>
</dbReference>
<dbReference type="OrthoDB" id="9800940at2"/>
<dbReference type="GO" id="GO:0042781">
    <property type="term" value="F:3'-tRNA processing endoribonuclease activity"/>
    <property type="evidence" value="ECO:0007669"/>
    <property type="project" value="UniProtKB-UniRule"/>
</dbReference>
<proteinExistence type="inferred from homology"/>
<feature type="binding site" evidence="8">
    <location>
        <position position="271"/>
    </location>
    <ligand>
        <name>Zn(2+)</name>
        <dbReference type="ChEBI" id="CHEBI:29105"/>
        <label>2</label>
        <note>catalytic</note>
    </ligand>
</feature>
<evidence type="ECO:0000256" key="5">
    <source>
        <dbReference type="ARBA" id="ARBA00022759"/>
    </source>
</evidence>
<feature type="binding site" evidence="8">
    <location>
        <position position="68"/>
    </location>
    <ligand>
        <name>Zn(2+)</name>
        <dbReference type="ChEBI" id="CHEBI:29105"/>
        <label>2</label>
        <note>catalytic</note>
    </ligand>
</feature>
<evidence type="ECO:0000313" key="9">
    <source>
        <dbReference type="EMBL" id="KGN98186.1"/>
    </source>
</evidence>
<evidence type="ECO:0000256" key="3">
    <source>
        <dbReference type="ARBA" id="ARBA00022722"/>
    </source>
</evidence>
<keyword evidence="7 8" id="KW-0862">Zinc</keyword>
<evidence type="ECO:0000256" key="7">
    <source>
        <dbReference type="ARBA" id="ARBA00022833"/>
    </source>
</evidence>
<keyword evidence="3 8" id="KW-0540">Nuclease</keyword>
<accession>A0A0A2G4J7</accession>
<organism evidence="9 10">
    <name type="scientific">Porphyromonas gingivicanis</name>
    <dbReference type="NCBI Taxonomy" id="266762"/>
    <lineage>
        <taxon>Bacteria</taxon>
        <taxon>Pseudomonadati</taxon>
        <taxon>Bacteroidota</taxon>
        <taxon>Bacteroidia</taxon>
        <taxon>Bacteroidales</taxon>
        <taxon>Porphyromonadaceae</taxon>
        <taxon>Porphyromonas</taxon>
    </lineage>
</organism>
<dbReference type="GO" id="GO:0008270">
    <property type="term" value="F:zinc ion binding"/>
    <property type="evidence" value="ECO:0007669"/>
    <property type="project" value="UniProtKB-UniRule"/>
</dbReference>
<comment type="catalytic activity">
    <reaction evidence="8">
        <text>Endonucleolytic cleavage of RNA, removing extra 3' nucleotides from tRNA precursor, generating 3' termini of tRNAs. A 3'-hydroxy group is left at the tRNA terminus and a 5'-phosphoryl group is left at the trailer molecule.</text>
        <dbReference type="EC" id="3.1.26.11"/>
    </reaction>
</comment>
<dbReference type="Proteomes" id="UP000030134">
    <property type="component" value="Unassembled WGS sequence"/>
</dbReference>
<evidence type="ECO:0000256" key="1">
    <source>
        <dbReference type="ARBA" id="ARBA00011738"/>
    </source>
</evidence>
<dbReference type="AlphaFoldDB" id="A0A0A2G4J7"/>
<keyword evidence="5 8" id="KW-0255">Endonuclease</keyword>
<evidence type="ECO:0000256" key="8">
    <source>
        <dbReference type="HAMAP-Rule" id="MF_01818"/>
    </source>
</evidence>
<feature type="binding site" evidence="8">
    <location>
        <position position="65"/>
    </location>
    <ligand>
        <name>Zn(2+)</name>
        <dbReference type="ChEBI" id="CHEBI:29105"/>
        <label>1</label>
        <note>catalytic</note>
    </ligand>
</feature>
<reference evidence="9 10" key="1">
    <citation type="submission" date="2014-08" db="EMBL/GenBank/DDBJ databases">
        <title>Porphyromonas gingivicanis strain:COT-022_OH1391 Genome sequencing.</title>
        <authorList>
            <person name="Wallis C."/>
            <person name="Deusch O."/>
            <person name="O'Flynn C."/>
            <person name="Davis I."/>
            <person name="Jospin G."/>
            <person name="Darling A.E."/>
            <person name="Coil D.A."/>
            <person name="Alexiev A."/>
            <person name="Horsfall A."/>
            <person name="Kirkwood N."/>
            <person name="Harris S."/>
            <person name="Eisen J.A."/>
        </authorList>
    </citation>
    <scope>NUCLEOTIDE SEQUENCE [LARGE SCALE GENOMIC DNA]</scope>
    <source>
        <strain evidence="10">COT-022 OH1391</strain>
    </source>
</reference>
<dbReference type="InterPro" id="IPR013471">
    <property type="entry name" value="RNase_Z/BN"/>
</dbReference>
<comment type="similarity">
    <text evidence="8">Belongs to the RNase Z family.</text>
</comment>
<evidence type="ECO:0000256" key="4">
    <source>
        <dbReference type="ARBA" id="ARBA00022723"/>
    </source>
</evidence>
<gene>
    <name evidence="8" type="primary">rnz</name>
    <name evidence="9" type="ORF">HQ36_04565</name>
</gene>
<feature type="binding site" evidence="8">
    <location>
        <position position="63"/>
    </location>
    <ligand>
        <name>Zn(2+)</name>
        <dbReference type="ChEBI" id="CHEBI:29105"/>
        <label>1</label>
        <note>catalytic</note>
    </ligand>
</feature>
<dbReference type="SUPFAM" id="SSF56281">
    <property type="entry name" value="Metallo-hydrolase/oxidoreductase"/>
    <property type="match status" value="1"/>
</dbReference>